<protein>
    <submittedName>
        <fullName evidence="1">Uncharacterized protein</fullName>
    </submittedName>
</protein>
<keyword evidence="5" id="KW-1185">Reference proteome</keyword>
<evidence type="ECO:0000313" key="5">
    <source>
        <dbReference type="Proteomes" id="UP000490939"/>
    </source>
</evidence>
<evidence type="ECO:0000313" key="3">
    <source>
        <dbReference type="EMBL" id="KAE9977290.1"/>
    </source>
</evidence>
<dbReference type="Proteomes" id="UP000490939">
    <property type="component" value="Unassembled WGS sequence"/>
</dbReference>
<dbReference type="Proteomes" id="UP000447873">
    <property type="component" value="Unassembled WGS sequence"/>
</dbReference>
<sequence length="458" mass="53270">MSVRHVGTQTPLRAISPPVVSAKFPLRAVDSDRLFDVFVRRGPYWTIFDRISSFLPIGDIHVLRRTCRAVQPIYDELVKSQWSVDARLKRFFKDPLKFREVVGRCDALISGDFALEYFERVSWKDSSCDIYVNVNRSKELKQHIIAEGYKLESTTQVGLEDWDSAVEAPQYESLNFIRSTDSPEDYQKVEVKETVYTPLAAILESVYATSLVNVISWNKAYAVFPQPTFLQYKAYMLKLATDEYGPLLGDLSSKGWRTQPIVWRADEDDVYDAWLGRTDCYGKYSTCRRRIGDPLTWQISFPTIDMEKSKTPDSALEYSEFSIARPAVMDDSPKYAVSCYILKARRFRSLVLRYEYTSCEDIMRSFYSRLETLTRMELLKLKPSERPAALMRRNIFGGGNLCAETFDPPENWAFYDDDLCKWIDQAERISCRRIKNLRKSRFKRDQGTVAPERWPLIY</sequence>
<proteinExistence type="predicted"/>
<evidence type="ECO:0000313" key="2">
    <source>
        <dbReference type="EMBL" id="KAE9975308.1"/>
    </source>
</evidence>
<name>A0A8H3YSK5_VENIN</name>
<evidence type="ECO:0000313" key="1">
    <source>
        <dbReference type="EMBL" id="KAE9970418.1"/>
    </source>
</evidence>
<comment type="caution">
    <text evidence="1">The sequence shown here is derived from an EMBL/GenBank/DDBJ whole genome shotgun (WGS) entry which is preliminary data.</text>
</comment>
<organism evidence="1 5">
    <name type="scientific">Venturia inaequalis</name>
    <name type="common">Apple scab fungus</name>
    <dbReference type="NCBI Taxonomy" id="5025"/>
    <lineage>
        <taxon>Eukaryota</taxon>
        <taxon>Fungi</taxon>
        <taxon>Dikarya</taxon>
        <taxon>Ascomycota</taxon>
        <taxon>Pezizomycotina</taxon>
        <taxon>Dothideomycetes</taxon>
        <taxon>Pleosporomycetidae</taxon>
        <taxon>Venturiales</taxon>
        <taxon>Venturiaceae</taxon>
        <taxon>Venturia</taxon>
    </lineage>
</organism>
<dbReference type="Proteomes" id="UP000433883">
    <property type="component" value="Unassembled WGS sequence"/>
</dbReference>
<evidence type="ECO:0000313" key="4">
    <source>
        <dbReference type="Proteomes" id="UP000447873"/>
    </source>
</evidence>
<reference evidence="1 5" key="1">
    <citation type="submission" date="2019-07" db="EMBL/GenBank/DDBJ databases">
        <title>Venturia inaequalis Genome Resource.</title>
        <authorList>
            <person name="Lichtner F.J."/>
        </authorList>
    </citation>
    <scope>NUCLEOTIDE SEQUENCE [LARGE SCALE GENOMIC DNA]</scope>
    <source>
        <strain evidence="3 4">120213</strain>
        <strain evidence="2">Bline_iso_100314</strain>
        <strain evidence="1 5">DMI_063113</strain>
    </source>
</reference>
<dbReference type="EMBL" id="WNWS01000156">
    <property type="protein sequence ID" value="KAE9977290.1"/>
    <property type="molecule type" value="Genomic_DNA"/>
</dbReference>
<dbReference type="AlphaFoldDB" id="A0A8H3YSK5"/>
<dbReference type="EMBL" id="WNWR01000720">
    <property type="protein sequence ID" value="KAE9970418.1"/>
    <property type="molecule type" value="Genomic_DNA"/>
</dbReference>
<accession>A0A8H3YSK5</accession>
<gene>
    <name evidence="2" type="ORF">BLS_002678</name>
    <name evidence="1" type="ORF">EG327_010280</name>
    <name evidence="3" type="ORF">EG328_002119</name>
</gene>
<dbReference type="EMBL" id="WNWQ01000181">
    <property type="protein sequence ID" value="KAE9975308.1"/>
    <property type="molecule type" value="Genomic_DNA"/>
</dbReference>